<accession>A0AA46YM68</accession>
<feature type="domain" description="AAA" evidence="1">
    <location>
        <begin position="22"/>
        <end position="132"/>
    </location>
</feature>
<dbReference type="RefSeq" id="WP_271634338.1">
    <property type="nucleotide sequence ID" value="NZ_CP094970.1"/>
</dbReference>
<dbReference type="EMBL" id="CP094970">
    <property type="protein sequence ID" value="UYM05536.1"/>
    <property type="molecule type" value="Genomic_DNA"/>
</dbReference>
<dbReference type="KEGG" id="sgrg:L0C25_23850"/>
<protein>
    <submittedName>
        <fullName evidence="3">DUF4143 domain-containing protein</fullName>
    </submittedName>
</protein>
<evidence type="ECO:0000313" key="3">
    <source>
        <dbReference type="EMBL" id="UYM05503.1"/>
    </source>
</evidence>
<dbReference type="AlphaFoldDB" id="A0AA46YM68"/>
<gene>
    <name evidence="4" type="ORF">L0C25_00150</name>
    <name evidence="3" type="ORF">L0C25_23850</name>
</gene>
<evidence type="ECO:0000313" key="4">
    <source>
        <dbReference type="EMBL" id="UYM05536.1"/>
    </source>
</evidence>
<feature type="domain" description="DUF4143" evidence="2">
    <location>
        <begin position="197"/>
        <end position="360"/>
    </location>
</feature>
<dbReference type="InterPro" id="IPR025420">
    <property type="entry name" value="DUF4143"/>
</dbReference>
<proteinExistence type="predicted"/>
<reference evidence="3" key="1">
    <citation type="submission" date="2022-01" db="EMBL/GenBank/DDBJ databases">
        <title>Nocardioidaceae gen. sp. A5X3R13.</title>
        <authorList>
            <person name="Lopez Marin M.A."/>
            <person name="Uhlik O."/>
        </authorList>
    </citation>
    <scope>NUCLEOTIDE SEQUENCE</scope>
    <source>
        <strain evidence="3">A5X3R13</strain>
    </source>
</reference>
<sequence length="416" mass="44941">MPRYVPRITDGELAAHMEVMGAVLIEGPKACGKTATASQYAHSIIRFDDDQAARSLVALDPAALFAGDPPILFDEWQLEPTIWNRARRQVDDRGEPGLFILTGSATPRDNADTHSGAGRFAVVRMRPMSLVESGHSTGDVSLTALLNGERQTGDGTALEFRELLRRIVVGGWPQLIGKDEAFARTWLRSYLKQVVEVDIPGMGHRRSPGNLKRLLAALARGVGQAVKLSELAKDVGGEAGAVANETLYGYMTALDRLMLTDNSEAWRPHMRSRARLRTAPVRYFVDPSIGVAALDVGTADLLADPRAAGFHFEALAVRDLRIYAQVLGGVVDSWRDSNGNEIDAIVRLRGGQWGAFEIKLNPRDVDVAAASLLRFASIIDGSKHGEPAVLGVITGTGYAGRREDGVHVIPISTLGP</sequence>
<keyword evidence="5" id="KW-1185">Reference proteome</keyword>
<dbReference type="Pfam" id="PF13635">
    <property type="entry name" value="DUF4143"/>
    <property type="match status" value="1"/>
</dbReference>
<dbReference type="KEGG" id="sgrg:L0C25_00150"/>
<evidence type="ECO:0000259" key="1">
    <source>
        <dbReference type="Pfam" id="PF13173"/>
    </source>
</evidence>
<dbReference type="PANTHER" id="PTHR43566:SF2">
    <property type="entry name" value="DUF4143 DOMAIN-CONTAINING PROTEIN"/>
    <property type="match status" value="1"/>
</dbReference>
<dbReference type="EMBL" id="CP094970">
    <property type="protein sequence ID" value="UYM05503.1"/>
    <property type="molecule type" value="Genomic_DNA"/>
</dbReference>
<dbReference type="InterPro" id="IPR041682">
    <property type="entry name" value="AAA_14"/>
</dbReference>
<evidence type="ECO:0000313" key="5">
    <source>
        <dbReference type="Proteomes" id="UP001164390"/>
    </source>
</evidence>
<dbReference type="Proteomes" id="UP001164390">
    <property type="component" value="Chromosome"/>
</dbReference>
<dbReference type="PANTHER" id="PTHR43566">
    <property type="entry name" value="CONSERVED PROTEIN"/>
    <property type="match status" value="1"/>
</dbReference>
<evidence type="ECO:0000259" key="2">
    <source>
        <dbReference type="Pfam" id="PF13635"/>
    </source>
</evidence>
<organism evidence="3 5">
    <name type="scientific">Solicola gregarius</name>
    <dbReference type="NCBI Taxonomy" id="2908642"/>
    <lineage>
        <taxon>Bacteria</taxon>
        <taxon>Bacillati</taxon>
        <taxon>Actinomycetota</taxon>
        <taxon>Actinomycetes</taxon>
        <taxon>Propionibacteriales</taxon>
        <taxon>Nocardioidaceae</taxon>
        <taxon>Solicola</taxon>
    </lineage>
</organism>
<name>A0AA46YM68_9ACTN</name>
<dbReference type="Pfam" id="PF13173">
    <property type="entry name" value="AAA_14"/>
    <property type="match status" value="1"/>
</dbReference>